<comment type="similarity">
    <text evidence="1">Belongs to the nitrile hydratase subunit alpha family.</text>
</comment>
<sequence>MAENGHHDGHGHGDNAEYYALRAAAMQALLIEKGVCTLEDILTMADKIDSRSPKDGAKILAHAWVDPEYKKRLLADAEAAFLELGYDLPETSPTITVVENTNEVHNMAVCTLCSCFPRAIIGRPPAWYKELAYRSKVVVDPRGVLQEFGTVIDEAVQVKVIDSSADYRYLVLPMRPAGTEGMTEEQLAELITQESMIGVGLALSPESVRAS</sequence>
<accession>B3T8G8</accession>
<reference evidence="4" key="1">
    <citation type="journal article" date="2008" name="ISME J.">
        <title>Genomic patterns of recombination, clonal divergence and environment in marine microbial populations.</title>
        <authorList>
            <person name="Konstantinidis K.T."/>
            <person name="Delong E.F."/>
        </authorList>
    </citation>
    <scope>NUCLEOTIDE SEQUENCE</scope>
</reference>
<evidence type="ECO:0000259" key="3">
    <source>
        <dbReference type="Pfam" id="PF02979"/>
    </source>
</evidence>
<dbReference type="Pfam" id="PF02979">
    <property type="entry name" value="NHase_alpha"/>
    <property type="match status" value="1"/>
</dbReference>
<dbReference type="EMBL" id="EU016639">
    <property type="protein sequence ID" value="ABZ08877.1"/>
    <property type="molecule type" value="Genomic_DNA"/>
</dbReference>
<evidence type="ECO:0000256" key="1">
    <source>
        <dbReference type="ARBA" id="ARBA00009363"/>
    </source>
</evidence>
<dbReference type="InterPro" id="IPR004232">
    <property type="entry name" value="CN_Hdrtase_a/SCN_Hdrlase_g"/>
</dbReference>
<protein>
    <submittedName>
        <fullName evidence="4">Putative Nitrile hydratase, alpha chain</fullName>
    </submittedName>
</protein>
<dbReference type="InterPro" id="IPR023900">
    <property type="entry name" value="CN_Hdrtase_asu/SCN_Hdrlase_gsu"/>
</dbReference>
<keyword evidence="2" id="KW-0479">Metal-binding</keyword>
<evidence type="ECO:0000256" key="2">
    <source>
        <dbReference type="ARBA" id="ARBA00022723"/>
    </source>
</evidence>
<dbReference type="PIRSF" id="PIRSF001426">
    <property type="entry name" value="NHase_alpha"/>
    <property type="match status" value="1"/>
</dbReference>
<dbReference type="SUPFAM" id="SSF56209">
    <property type="entry name" value="Nitrile hydratase alpha chain"/>
    <property type="match status" value="1"/>
</dbReference>
<dbReference type="GO" id="GO:0003824">
    <property type="term" value="F:catalytic activity"/>
    <property type="evidence" value="ECO:0007669"/>
    <property type="project" value="InterPro"/>
</dbReference>
<dbReference type="InterPro" id="IPR036648">
    <property type="entry name" value="CN_Hdrase_a/SCN_Hdrase_g_sf"/>
</dbReference>
<dbReference type="AlphaFoldDB" id="B3T8G8"/>
<dbReference type="GO" id="GO:0046914">
    <property type="term" value="F:transition metal ion binding"/>
    <property type="evidence" value="ECO:0007669"/>
    <property type="project" value="InterPro"/>
</dbReference>
<proteinExistence type="inferred from homology"/>
<feature type="domain" description="Nitrile hydratase alpha/Thiocyanate hydrolase gamma" evidence="3">
    <location>
        <begin position="19"/>
        <end position="200"/>
    </location>
</feature>
<gene>
    <name evidence="4" type="ORF">ALOHA_HF4000APKG5H11ctg1g4</name>
</gene>
<evidence type="ECO:0000313" key="4">
    <source>
        <dbReference type="EMBL" id="ABZ08877.1"/>
    </source>
</evidence>
<dbReference type="Gene3D" id="3.90.330.10">
    <property type="entry name" value="Nitrile hydratase alpha /Thiocyanate hydrolase gamma"/>
    <property type="match status" value="1"/>
</dbReference>
<name>B3T8G8_9ZZZZ</name>
<organism evidence="4">
    <name type="scientific">uncultured marine microorganism HF4000_APKG5H11</name>
    <dbReference type="NCBI Taxonomy" id="455550"/>
    <lineage>
        <taxon>unclassified sequences</taxon>
        <taxon>environmental samples</taxon>
    </lineage>
</organism>